<dbReference type="RefSeq" id="WP_132940059.1">
    <property type="nucleotide sequence ID" value="NZ_CP119676.1"/>
</dbReference>
<dbReference type="Gene3D" id="2.40.30.170">
    <property type="match status" value="1"/>
</dbReference>
<dbReference type="GO" id="GO:0030313">
    <property type="term" value="C:cell envelope"/>
    <property type="evidence" value="ECO:0007669"/>
    <property type="project" value="UniProtKB-SubCell"/>
</dbReference>
<evidence type="ECO:0000256" key="1">
    <source>
        <dbReference type="ARBA" id="ARBA00004196"/>
    </source>
</evidence>
<evidence type="ECO:0000256" key="3">
    <source>
        <dbReference type="SAM" id="Coils"/>
    </source>
</evidence>
<dbReference type="AlphaFoldDB" id="A0A4R3J520"/>
<dbReference type="Gene3D" id="2.40.420.20">
    <property type="match status" value="1"/>
</dbReference>
<dbReference type="EMBL" id="SLZW01000011">
    <property type="protein sequence ID" value="TCS60362.1"/>
    <property type="molecule type" value="Genomic_DNA"/>
</dbReference>
<keyword evidence="2 3" id="KW-0175">Coiled coil</keyword>
<evidence type="ECO:0000313" key="7">
    <source>
        <dbReference type="Proteomes" id="UP000295304"/>
    </source>
</evidence>
<name>A0A4R3J520_9PROT</name>
<dbReference type="SUPFAM" id="SSF111369">
    <property type="entry name" value="HlyD-like secretion proteins"/>
    <property type="match status" value="1"/>
</dbReference>
<reference evidence="6 7" key="1">
    <citation type="submission" date="2019-03" db="EMBL/GenBank/DDBJ databases">
        <title>Genomic Encyclopedia of Type Strains, Phase IV (KMG-IV): sequencing the most valuable type-strain genomes for metagenomic binning, comparative biology and taxonomic classification.</title>
        <authorList>
            <person name="Goeker M."/>
        </authorList>
    </citation>
    <scope>NUCLEOTIDE SEQUENCE [LARGE SCALE GENOMIC DNA]</scope>
    <source>
        <strain evidence="6 7">DSM 101688</strain>
    </source>
</reference>
<evidence type="ECO:0000259" key="4">
    <source>
        <dbReference type="Pfam" id="PF25876"/>
    </source>
</evidence>
<dbReference type="Proteomes" id="UP000295304">
    <property type="component" value="Unassembled WGS sequence"/>
</dbReference>
<dbReference type="InterPro" id="IPR058624">
    <property type="entry name" value="MdtA-like_HH"/>
</dbReference>
<comment type="subcellular location">
    <subcellularLocation>
        <location evidence="1">Cell envelope</location>
    </subcellularLocation>
</comment>
<sequence>MATLPLKKISLFIVACAIAIALLVWGITPTPVPVDLIAVKRAPMDVTIDGEGHTRVRDVYAVSAPISGRLRRVKIRVGDAVRANRTVLATIEPASPQFLDARALARAQAAAKAAEAAQALARAELERVRAKLTFAKTNLRRARDLFAKHVISERQFDQAKLDVTIQGAAEDSARAALNVRTFELKTARAALIAPTDDPEGQTTCCVEVRAPVDGKVLRLLRQSEGFVERASPLFEIGDPTRMEVVVDLLSSDAVKVRKGASVLLDGWGGQHPLEGVVRRVEPYGFTKVSALGIEEQRVNVIIDFTGPKKTWAPLGHGFRVEAHIREWRGEDVLQIPIGALFRDGKDWAVFVDVNGTAKLTKVNIGHTNGRAAEILGGLADGVQVVSYPSDRITNGTDIVAR</sequence>
<dbReference type="InterPro" id="IPR050465">
    <property type="entry name" value="UPF0194_transport"/>
</dbReference>
<protein>
    <submittedName>
        <fullName evidence="6">HlyD family secretion protein</fullName>
    </submittedName>
</protein>
<organism evidence="6 7">
    <name type="scientific">Varunaivibrio sulfuroxidans</name>
    <dbReference type="NCBI Taxonomy" id="1773489"/>
    <lineage>
        <taxon>Bacteria</taxon>
        <taxon>Pseudomonadati</taxon>
        <taxon>Pseudomonadota</taxon>
        <taxon>Alphaproteobacteria</taxon>
        <taxon>Rhodospirillales</taxon>
        <taxon>Magnetovibrionaceae</taxon>
        <taxon>Varunaivibrio</taxon>
    </lineage>
</organism>
<dbReference type="Gene3D" id="1.10.287.470">
    <property type="entry name" value="Helix hairpin bin"/>
    <property type="match status" value="1"/>
</dbReference>
<dbReference type="OrthoDB" id="9791520at2"/>
<dbReference type="Pfam" id="PF25876">
    <property type="entry name" value="HH_MFP_RND"/>
    <property type="match status" value="1"/>
</dbReference>
<dbReference type="PANTHER" id="PTHR32347:SF29">
    <property type="entry name" value="UPF0194 MEMBRANE PROTEIN YBHG"/>
    <property type="match status" value="1"/>
</dbReference>
<proteinExistence type="predicted"/>
<dbReference type="InterPro" id="IPR058637">
    <property type="entry name" value="YknX-like_C"/>
</dbReference>
<evidence type="ECO:0000256" key="2">
    <source>
        <dbReference type="ARBA" id="ARBA00023054"/>
    </source>
</evidence>
<feature type="domain" description="YknX-like C-terminal permuted SH3-like" evidence="5">
    <location>
        <begin position="332"/>
        <end position="398"/>
    </location>
</feature>
<evidence type="ECO:0000313" key="6">
    <source>
        <dbReference type="EMBL" id="TCS60362.1"/>
    </source>
</evidence>
<accession>A0A4R3J520</accession>
<feature type="coiled-coil region" evidence="3">
    <location>
        <begin position="104"/>
        <end position="145"/>
    </location>
</feature>
<keyword evidence="7" id="KW-1185">Reference proteome</keyword>
<comment type="caution">
    <text evidence="6">The sequence shown here is derived from an EMBL/GenBank/DDBJ whole genome shotgun (WGS) entry which is preliminary data.</text>
</comment>
<dbReference type="PANTHER" id="PTHR32347">
    <property type="entry name" value="EFFLUX SYSTEM COMPONENT YKNX-RELATED"/>
    <property type="match status" value="1"/>
</dbReference>
<dbReference type="Gene3D" id="2.40.50.100">
    <property type="match status" value="1"/>
</dbReference>
<feature type="domain" description="Multidrug resistance protein MdtA-like alpha-helical hairpin" evidence="4">
    <location>
        <begin position="120"/>
        <end position="183"/>
    </location>
</feature>
<gene>
    <name evidence="6" type="ORF">EDD55_11163</name>
</gene>
<dbReference type="Pfam" id="PF25989">
    <property type="entry name" value="YknX_C"/>
    <property type="match status" value="1"/>
</dbReference>
<evidence type="ECO:0000259" key="5">
    <source>
        <dbReference type="Pfam" id="PF25989"/>
    </source>
</evidence>